<keyword evidence="1" id="KW-0812">Transmembrane</keyword>
<dbReference type="Proteomes" id="UP001209076">
    <property type="component" value="Unassembled WGS sequence"/>
</dbReference>
<feature type="transmembrane region" description="Helical" evidence="1">
    <location>
        <begin position="52"/>
        <end position="70"/>
    </location>
</feature>
<dbReference type="InterPro" id="IPR002810">
    <property type="entry name" value="NfeD-like_C"/>
</dbReference>
<accession>A0ABT2PVX3</accession>
<dbReference type="SUPFAM" id="SSF141322">
    <property type="entry name" value="NfeD domain-like"/>
    <property type="match status" value="1"/>
</dbReference>
<organism evidence="3 4">
    <name type="scientific">Paracholeplasma vituli</name>
    <dbReference type="NCBI Taxonomy" id="69473"/>
    <lineage>
        <taxon>Bacteria</taxon>
        <taxon>Bacillati</taxon>
        <taxon>Mycoplasmatota</taxon>
        <taxon>Mollicutes</taxon>
        <taxon>Acholeplasmatales</taxon>
        <taxon>Acholeplasmataceae</taxon>
        <taxon>Paracholeplasma</taxon>
    </lineage>
</organism>
<dbReference type="InterPro" id="IPR012340">
    <property type="entry name" value="NA-bd_OB-fold"/>
</dbReference>
<evidence type="ECO:0000259" key="2">
    <source>
        <dbReference type="Pfam" id="PF01957"/>
    </source>
</evidence>
<feature type="transmembrane region" description="Helical" evidence="1">
    <location>
        <begin position="6"/>
        <end position="23"/>
    </location>
</feature>
<name>A0ABT2PVX3_9MOLU</name>
<dbReference type="EMBL" id="JAOEGN010000003">
    <property type="protein sequence ID" value="MCU0104566.1"/>
    <property type="molecule type" value="Genomic_DNA"/>
</dbReference>
<protein>
    <submittedName>
        <fullName evidence="3">NfeD family protein</fullName>
    </submittedName>
</protein>
<comment type="caution">
    <text evidence="3">The sequence shown here is derived from an EMBL/GenBank/DDBJ whole genome shotgun (WGS) entry which is preliminary data.</text>
</comment>
<keyword evidence="1" id="KW-0472">Membrane</keyword>
<reference evidence="4" key="1">
    <citation type="submission" date="2023-07" db="EMBL/GenBank/DDBJ databases">
        <title>Novel Mycoplasma species identified in domestic and wild animals.</title>
        <authorList>
            <person name="Volokhov D.V."/>
            <person name="Furtak V.A."/>
            <person name="Zagorodnyaya T.A."/>
        </authorList>
    </citation>
    <scope>NUCLEOTIDE SEQUENCE [LARGE SCALE GENOMIC DNA]</scope>
    <source>
        <strain evidence="4">92-19</strain>
    </source>
</reference>
<feature type="transmembrane region" description="Helical" evidence="1">
    <location>
        <begin position="30"/>
        <end position="46"/>
    </location>
</feature>
<feature type="domain" description="NfeD-like C-terminal" evidence="2">
    <location>
        <begin position="87"/>
        <end position="144"/>
    </location>
</feature>
<sequence length="151" mass="16655">MVFINDYLMIIIWAVVLIGTILVEFETSDLVTIWFTFGAIAALIAAALNVPIVGQVAIFIVVSLVLLILTRPLTKRFMDKEVVKTNADRMIGMHGVVVTEIPFDGKGEIKVDSQLWTAFTTKKDPISVGTRVVILDIVGNKLLVDVLKEDL</sequence>
<dbReference type="RefSeq" id="WP_262095802.1">
    <property type="nucleotide sequence ID" value="NZ_JAOEGN010000003.1"/>
</dbReference>
<evidence type="ECO:0000256" key="1">
    <source>
        <dbReference type="SAM" id="Phobius"/>
    </source>
</evidence>
<evidence type="ECO:0000313" key="4">
    <source>
        <dbReference type="Proteomes" id="UP001209076"/>
    </source>
</evidence>
<keyword evidence="4" id="KW-1185">Reference proteome</keyword>
<dbReference type="Gene3D" id="2.40.50.140">
    <property type="entry name" value="Nucleic acid-binding proteins"/>
    <property type="match status" value="1"/>
</dbReference>
<evidence type="ECO:0000313" key="3">
    <source>
        <dbReference type="EMBL" id="MCU0104566.1"/>
    </source>
</evidence>
<dbReference type="Pfam" id="PF01957">
    <property type="entry name" value="NfeD"/>
    <property type="match status" value="1"/>
</dbReference>
<gene>
    <name evidence="3" type="ORF">N7603_02735</name>
</gene>
<keyword evidence="1" id="KW-1133">Transmembrane helix</keyword>
<proteinExistence type="predicted"/>